<evidence type="ECO:0000313" key="9">
    <source>
        <dbReference type="Proteomes" id="UP000248395"/>
    </source>
</evidence>
<keyword evidence="2 8" id="KW-0645">Protease</keyword>
<dbReference type="GO" id="GO:0016020">
    <property type="term" value="C:membrane"/>
    <property type="evidence" value="ECO:0007669"/>
    <property type="project" value="TreeGrafter"/>
</dbReference>
<evidence type="ECO:0000256" key="5">
    <source>
        <dbReference type="ARBA" id="ARBA00022833"/>
    </source>
</evidence>
<dbReference type="EMBL" id="QJKC01000014">
    <property type="protein sequence ID" value="PXX43644.1"/>
    <property type="molecule type" value="Genomic_DNA"/>
</dbReference>
<dbReference type="InterPro" id="IPR011990">
    <property type="entry name" value="TPR-like_helical_dom_sf"/>
</dbReference>
<dbReference type="InterPro" id="IPR051156">
    <property type="entry name" value="Mito/Outer_Membr_Metalloprot"/>
</dbReference>
<dbReference type="GO" id="GO:0004222">
    <property type="term" value="F:metalloendopeptidase activity"/>
    <property type="evidence" value="ECO:0007669"/>
    <property type="project" value="InterPro"/>
</dbReference>
<keyword evidence="6" id="KW-0482">Metalloprotease</keyword>
<dbReference type="GO" id="GO:0046872">
    <property type="term" value="F:metal ion binding"/>
    <property type="evidence" value="ECO:0007669"/>
    <property type="project" value="UniProtKB-KW"/>
</dbReference>
<evidence type="ECO:0000256" key="2">
    <source>
        <dbReference type="ARBA" id="ARBA00022670"/>
    </source>
</evidence>
<reference evidence="8 9" key="1">
    <citation type="submission" date="2018-05" db="EMBL/GenBank/DDBJ databases">
        <title>Genomic Encyclopedia of Type Strains, Phase IV (KMG-IV): sequencing the most valuable type-strain genomes for metagenomic binning, comparative biology and taxonomic classification.</title>
        <authorList>
            <person name="Goeker M."/>
        </authorList>
    </citation>
    <scope>NUCLEOTIDE SEQUENCE [LARGE SCALE GENOMIC DNA]</scope>
    <source>
        <strain evidence="8 9">DSM 25134</strain>
    </source>
</reference>
<dbReference type="PANTHER" id="PTHR22726:SF1">
    <property type="entry name" value="METALLOENDOPEPTIDASE OMA1, MITOCHONDRIAL"/>
    <property type="match status" value="1"/>
</dbReference>
<protein>
    <submittedName>
        <fullName evidence="8">Putative Zn-dependent protease</fullName>
    </submittedName>
</protein>
<feature type="domain" description="Peptidase M48" evidence="7">
    <location>
        <begin position="103"/>
        <end position="292"/>
    </location>
</feature>
<dbReference type="Gene3D" id="1.25.40.10">
    <property type="entry name" value="Tetratricopeptide repeat domain"/>
    <property type="match status" value="1"/>
</dbReference>
<evidence type="ECO:0000313" key="8">
    <source>
        <dbReference type="EMBL" id="PXX43644.1"/>
    </source>
</evidence>
<dbReference type="PANTHER" id="PTHR22726">
    <property type="entry name" value="METALLOENDOPEPTIDASE OMA1"/>
    <property type="match status" value="1"/>
</dbReference>
<dbReference type="Gene3D" id="3.30.2010.10">
    <property type="entry name" value="Metalloproteases ('zincins'), catalytic domain"/>
    <property type="match status" value="1"/>
</dbReference>
<evidence type="ECO:0000256" key="3">
    <source>
        <dbReference type="ARBA" id="ARBA00022723"/>
    </source>
</evidence>
<keyword evidence="3" id="KW-0479">Metal-binding</keyword>
<accession>A0A318JAL2</accession>
<dbReference type="SUPFAM" id="SSF48452">
    <property type="entry name" value="TPR-like"/>
    <property type="match status" value="1"/>
</dbReference>
<name>A0A318JAL2_9NEIS</name>
<dbReference type="Proteomes" id="UP000248395">
    <property type="component" value="Unassembled WGS sequence"/>
</dbReference>
<sequence length="519" mass="56946">MVLVRMVRGGYAVAFSGAGRLPAGMQPNPSCLLTSKMKKTLLASLLAMTLLQPLAVYADLPSLPDLGEISDASLSMADEARIGRDFMRAMRDDGDVVEDAEVNDYINVLGHRLSAAVRMPGLQLSYFVVNDKQINAFAMPGGYVGINSGLLIGTQSEGELASVVGHETAHITQRHIARMKAVSDATSPLLLLGTVLAAVLASRAGGGQASIGTLSAGLGLQISNQLSFSRDFEREADRVGMQYLAQGGFDVRAMPAFFQRLEAANRYSDNNAYAFLRTHPVTSQRISEAQNRALEYPVKMKADSTAYLLVREKLRVMTLSPDEAVRYYQTMLEKGQYLNEGAAWYGMSRAQLASHQLPAARSALAKAESRLPADPMLFGQEAAIARESGDWAAALASLRRGQAQFKDSQPLQLAELDVLIDSGNRTAAQALLRQLQSRYPREAALYRSEARLFADKDAQRYHAALGNAFYFERRYEAALEQFQFATQAKGDDFYLRSSIEARMREVEKMLKEEKKDSGK</sequence>
<evidence type="ECO:0000256" key="6">
    <source>
        <dbReference type="ARBA" id="ARBA00023049"/>
    </source>
</evidence>
<dbReference type="CDD" id="cd07333">
    <property type="entry name" value="M48C_bepA_like"/>
    <property type="match status" value="1"/>
</dbReference>
<evidence type="ECO:0000256" key="4">
    <source>
        <dbReference type="ARBA" id="ARBA00022801"/>
    </source>
</evidence>
<comment type="caution">
    <text evidence="8">The sequence shown here is derived from an EMBL/GenBank/DDBJ whole genome shotgun (WGS) entry which is preliminary data.</text>
</comment>
<gene>
    <name evidence="8" type="ORF">DFR38_11481</name>
</gene>
<keyword evidence="9" id="KW-1185">Reference proteome</keyword>
<dbReference type="InterPro" id="IPR001915">
    <property type="entry name" value="Peptidase_M48"/>
</dbReference>
<keyword evidence="5" id="KW-0862">Zinc</keyword>
<comment type="cofactor">
    <cofactor evidence="1">
        <name>Zn(2+)</name>
        <dbReference type="ChEBI" id="CHEBI:29105"/>
    </cofactor>
</comment>
<dbReference type="AlphaFoldDB" id="A0A318JAL2"/>
<dbReference type="GO" id="GO:0051603">
    <property type="term" value="P:proteolysis involved in protein catabolic process"/>
    <property type="evidence" value="ECO:0007669"/>
    <property type="project" value="TreeGrafter"/>
</dbReference>
<proteinExistence type="predicted"/>
<organism evidence="8 9">
    <name type="scientific">Aquitalea magnusonii</name>
    <dbReference type="NCBI Taxonomy" id="332411"/>
    <lineage>
        <taxon>Bacteria</taxon>
        <taxon>Pseudomonadati</taxon>
        <taxon>Pseudomonadota</taxon>
        <taxon>Betaproteobacteria</taxon>
        <taxon>Neisseriales</taxon>
        <taxon>Chromobacteriaceae</taxon>
        <taxon>Aquitalea</taxon>
    </lineage>
</organism>
<evidence type="ECO:0000259" key="7">
    <source>
        <dbReference type="Pfam" id="PF01435"/>
    </source>
</evidence>
<keyword evidence="4" id="KW-0378">Hydrolase</keyword>
<dbReference type="Pfam" id="PF01435">
    <property type="entry name" value="Peptidase_M48"/>
    <property type="match status" value="1"/>
</dbReference>
<evidence type="ECO:0000256" key="1">
    <source>
        <dbReference type="ARBA" id="ARBA00001947"/>
    </source>
</evidence>